<dbReference type="Pfam" id="PF00126">
    <property type="entry name" value="HTH_1"/>
    <property type="match status" value="1"/>
</dbReference>
<dbReference type="InterPro" id="IPR036390">
    <property type="entry name" value="WH_DNA-bd_sf"/>
</dbReference>
<dbReference type="AlphaFoldDB" id="A0A1M7R6M0"/>
<sequence>MDRLDALKVFCAVVDAGGFSRAAAKLGISTSSVTHQIALLEAHFGVRLLNRTTRSMSLTDEGRQCIEQARRLLDDMQELESGLGDTLHEPRGSLRVDMPGILAQRYVAPALPRFLAAYPELSVRLTASDRLIDMVDEGVDVMLRIGELQDSSLVGRSIFKNQYVCAASPVFIAQHGQPPHPDALDDLPCLNFVYPKARQLRPWTFQQDGQLFTVTPRGAVAMDHVDSLNGMAVQGGGVVQHLSVSLMAELRSGALLPVLEAWQAPGPDVSILYPQRHQRAAKIKVFVDFVEQVFKNAAASWPPSSA</sequence>
<dbReference type="InterPro" id="IPR058163">
    <property type="entry name" value="LysR-type_TF_proteobact-type"/>
</dbReference>
<dbReference type="Proteomes" id="UP000184339">
    <property type="component" value="Unassembled WGS sequence"/>
</dbReference>
<dbReference type="PANTHER" id="PTHR30537">
    <property type="entry name" value="HTH-TYPE TRANSCRIPTIONAL REGULATOR"/>
    <property type="match status" value="1"/>
</dbReference>
<dbReference type="SUPFAM" id="SSF53850">
    <property type="entry name" value="Periplasmic binding protein-like II"/>
    <property type="match status" value="1"/>
</dbReference>
<dbReference type="PROSITE" id="PS50931">
    <property type="entry name" value="HTH_LYSR"/>
    <property type="match status" value="1"/>
</dbReference>
<evidence type="ECO:0000259" key="5">
    <source>
        <dbReference type="PROSITE" id="PS50931"/>
    </source>
</evidence>
<dbReference type="CDD" id="cd08422">
    <property type="entry name" value="PBP2_CrgA_like"/>
    <property type="match status" value="1"/>
</dbReference>
<proteinExistence type="inferred from homology"/>
<dbReference type="EMBL" id="FRCX01000013">
    <property type="protein sequence ID" value="SHN41947.1"/>
    <property type="molecule type" value="Genomic_DNA"/>
</dbReference>
<evidence type="ECO:0000256" key="1">
    <source>
        <dbReference type="ARBA" id="ARBA00009437"/>
    </source>
</evidence>
<keyword evidence="7" id="KW-1185">Reference proteome</keyword>
<protein>
    <submittedName>
        <fullName evidence="6">LysR family transcriptional regulator, regulator for bpeEF and oprC</fullName>
    </submittedName>
</protein>
<dbReference type="InterPro" id="IPR036388">
    <property type="entry name" value="WH-like_DNA-bd_sf"/>
</dbReference>
<dbReference type="Pfam" id="PF03466">
    <property type="entry name" value="LysR_substrate"/>
    <property type="match status" value="1"/>
</dbReference>
<name>A0A1M7R6M0_9BURK</name>
<organism evidence="6 7">
    <name type="scientific">Duganella sacchari</name>
    <dbReference type="NCBI Taxonomy" id="551987"/>
    <lineage>
        <taxon>Bacteria</taxon>
        <taxon>Pseudomonadati</taxon>
        <taxon>Pseudomonadota</taxon>
        <taxon>Betaproteobacteria</taxon>
        <taxon>Burkholderiales</taxon>
        <taxon>Oxalobacteraceae</taxon>
        <taxon>Telluria group</taxon>
        <taxon>Duganella</taxon>
    </lineage>
</organism>
<dbReference type="GO" id="GO:0003700">
    <property type="term" value="F:DNA-binding transcription factor activity"/>
    <property type="evidence" value="ECO:0007669"/>
    <property type="project" value="InterPro"/>
</dbReference>
<evidence type="ECO:0000256" key="4">
    <source>
        <dbReference type="ARBA" id="ARBA00023163"/>
    </source>
</evidence>
<gene>
    <name evidence="6" type="ORF">SAMN05192549_11389</name>
</gene>
<comment type="similarity">
    <text evidence="1">Belongs to the LysR transcriptional regulatory family.</text>
</comment>
<keyword evidence="2" id="KW-0805">Transcription regulation</keyword>
<dbReference type="GO" id="GO:0043565">
    <property type="term" value="F:sequence-specific DNA binding"/>
    <property type="evidence" value="ECO:0007669"/>
    <property type="project" value="TreeGrafter"/>
</dbReference>
<dbReference type="InterPro" id="IPR005119">
    <property type="entry name" value="LysR_subst-bd"/>
</dbReference>
<evidence type="ECO:0000313" key="7">
    <source>
        <dbReference type="Proteomes" id="UP000184339"/>
    </source>
</evidence>
<dbReference type="GO" id="GO:0006351">
    <property type="term" value="P:DNA-templated transcription"/>
    <property type="evidence" value="ECO:0007669"/>
    <property type="project" value="TreeGrafter"/>
</dbReference>
<evidence type="ECO:0000313" key="6">
    <source>
        <dbReference type="EMBL" id="SHN41947.1"/>
    </source>
</evidence>
<dbReference type="OrthoDB" id="8538345at2"/>
<feature type="domain" description="HTH lysR-type" evidence="5">
    <location>
        <begin position="1"/>
        <end position="59"/>
    </location>
</feature>
<dbReference type="RefSeq" id="WP_072788414.1">
    <property type="nucleotide sequence ID" value="NZ_FRCX01000013.1"/>
</dbReference>
<dbReference type="InterPro" id="IPR000847">
    <property type="entry name" value="LysR_HTH_N"/>
</dbReference>
<keyword evidence="4" id="KW-0804">Transcription</keyword>
<dbReference type="PANTHER" id="PTHR30537:SF72">
    <property type="entry name" value="LYSR FAMILY TRANSCRIPTIONAL REGULATOR"/>
    <property type="match status" value="1"/>
</dbReference>
<reference evidence="7" key="1">
    <citation type="submission" date="2016-11" db="EMBL/GenBank/DDBJ databases">
        <authorList>
            <person name="Varghese N."/>
            <person name="Submissions S."/>
        </authorList>
    </citation>
    <scope>NUCLEOTIDE SEQUENCE [LARGE SCALE GENOMIC DNA]</scope>
    <source>
        <strain evidence="7">Sac-22</strain>
    </source>
</reference>
<dbReference type="FunFam" id="1.10.10.10:FF:000001">
    <property type="entry name" value="LysR family transcriptional regulator"/>
    <property type="match status" value="1"/>
</dbReference>
<evidence type="ECO:0000256" key="3">
    <source>
        <dbReference type="ARBA" id="ARBA00023125"/>
    </source>
</evidence>
<keyword evidence="3" id="KW-0238">DNA-binding</keyword>
<dbReference type="Gene3D" id="3.40.190.290">
    <property type="match status" value="1"/>
</dbReference>
<dbReference type="Gene3D" id="1.10.10.10">
    <property type="entry name" value="Winged helix-like DNA-binding domain superfamily/Winged helix DNA-binding domain"/>
    <property type="match status" value="1"/>
</dbReference>
<dbReference type="STRING" id="551987.SAMN05192549_11389"/>
<evidence type="ECO:0000256" key="2">
    <source>
        <dbReference type="ARBA" id="ARBA00023015"/>
    </source>
</evidence>
<accession>A0A1M7R6M0</accession>
<dbReference type="SUPFAM" id="SSF46785">
    <property type="entry name" value="Winged helix' DNA-binding domain"/>
    <property type="match status" value="1"/>
</dbReference>